<dbReference type="Pfam" id="PF16036">
    <property type="entry name" value="Chalcone_3"/>
    <property type="match status" value="1"/>
</dbReference>
<dbReference type="Proteomes" id="UP001549691">
    <property type="component" value="Unassembled WGS sequence"/>
</dbReference>
<feature type="signal peptide" evidence="1">
    <location>
        <begin position="1"/>
        <end position="18"/>
    </location>
</feature>
<evidence type="ECO:0000256" key="1">
    <source>
        <dbReference type="SAM" id="SignalP"/>
    </source>
</evidence>
<name>A0ABV2TP49_9RHOO</name>
<organism evidence="3 4">
    <name type="scientific">Uliginosibacterium flavum</name>
    <dbReference type="NCBI Taxonomy" id="1396831"/>
    <lineage>
        <taxon>Bacteria</taxon>
        <taxon>Pseudomonadati</taxon>
        <taxon>Pseudomonadota</taxon>
        <taxon>Betaproteobacteria</taxon>
        <taxon>Rhodocyclales</taxon>
        <taxon>Zoogloeaceae</taxon>
        <taxon>Uliginosibacterium</taxon>
    </lineage>
</organism>
<evidence type="ECO:0000313" key="4">
    <source>
        <dbReference type="Proteomes" id="UP001549691"/>
    </source>
</evidence>
<keyword evidence="4" id="KW-1185">Reference proteome</keyword>
<accession>A0ABV2TP49</accession>
<proteinExistence type="predicted"/>
<feature type="chain" id="PRO_5046554177" evidence="1">
    <location>
        <begin position="19"/>
        <end position="174"/>
    </location>
</feature>
<sequence length="174" mass="19261">MRRLLLGLCLFMACLANASQAIPDVARAHAESWNVLGKGQMSWFGLRLYTAELWSSQAAFDPASTYALKLTYDRSFAGVRLSSASVDEMRRIGMRDEAVLARWQQYMDKVFPDVKEGDALTGVFLPGKGAVFYLGSKLVGEVNDPAFAAAFFGIWLDARTSEPALRRQLIGQRS</sequence>
<dbReference type="GO" id="GO:0016853">
    <property type="term" value="F:isomerase activity"/>
    <property type="evidence" value="ECO:0007669"/>
    <property type="project" value="UniProtKB-KW"/>
</dbReference>
<dbReference type="InterPro" id="IPR016087">
    <property type="entry name" value="Chalcone_isomerase"/>
</dbReference>
<evidence type="ECO:0000313" key="3">
    <source>
        <dbReference type="EMBL" id="MET7015711.1"/>
    </source>
</evidence>
<dbReference type="EMBL" id="JBEWZI010000021">
    <property type="protein sequence ID" value="MET7015711.1"/>
    <property type="molecule type" value="Genomic_DNA"/>
</dbReference>
<keyword evidence="3" id="KW-0413">Isomerase</keyword>
<reference evidence="3 4" key="1">
    <citation type="submission" date="2024-07" db="EMBL/GenBank/DDBJ databases">
        <title>Uliginosibacterium flavum JJ3220;KACC:17644.</title>
        <authorList>
            <person name="Kim M.K."/>
        </authorList>
    </citation>
    <scope>NUCLEOTIDE SEQUENCE [LARGE SCALE GENOMIC DNA]</scope>
    <source>
        <strain evidence="3 4">KACC:17644</strain>
    </source>
</reference>
<evidence type="ECO:0000259" key="2">
    <source>
        <dbReference type="Pfam" id="PF16036"/>
    </source>
</evidence>
<comment type="caution">
    <text evidence="3">The sequence shown here is derived from an EMBL/GenBank/DDBJ whole genome shotgun (WGS) entry which is preliminary data.</text>
</comment>
<dbReference type="RefSeq" id="WP_354602168.1">
    <property type="nucleotide sequence ID" value="NZ_JBEWZI010000021.1"/>
</dbReference>
<protein>
    <submittedName>
        <fullName evidence="3">Chalcone isomerase family protein</fullName>
    </submittedName>
</protein>
<feature type="domain" description="Chalcone isomerase" evidence="2">
    <location>
        <begin position="21"/>
        <end position="171"/>
    </location>
</feature>
<keyword evidence="1" id="KW-0732">Signal</keyword>
<gene>
    <name evidence="3" type="ORF">ABXR19_16085</name>
</gene>